<dbReference type="GO" id="GO:0015816">
    <property type="term" value="P:glycine transport"/>
    <property type="evidence" value="ECO:0007669"/>
    <property type="project" value="TreeGrafter"/>
</dbReference>
<dbReference type="GO" id="GO:0046872">
    <property type="term" value="F:metal ion binding"/>
    <property type="evidence" value="ECO:0007669"/>
    <property type="project" value="UniProtKB-KW"/>
</dbReference>
<dbReference type="PRINTS" id="PR00176">
    <property type="entry name" value="NANEUSMPORT"/>
</dbReference>
<dbReference type="GO" id="GO:0016324">
    <property type="term" value="C:apical plasma membrane"/>
    <property type="evidence" value="ECO:0007669"/>
    <property type="project" value="TreeGrafter"/>
</dbReference>
<evidence type="ECO:0000256" key="1">
    <source>
        <dbReference type="ARBA" id="ARBA00004141"/>
    </source>
</evidence>
<keyword evidence="2" id="KW-0813">Transport</keyword>
<dbReference type="Pfam" id="PF00209">
    <property type="entry name" value="SNF"/>
    <property type="match status" value="1"/>
</dbReference>
<gene>
    <name evidence="8" type="ORF">JZ751_000539</name>
</gene>
<evidence type="ECO:0000256" key="3">
    <source>
        <dbReference type="ARBA" id="ARBA00022692"/>
    </source>
</evidence>
<sequence>MAWINAATQIFYSLGLGFGSLIAFSSYNQYHNNFEQQAIIVSFINSGTSVFASIVTFSIYGFKATVNYESCLDRVRVQLVNSLSVAEDAISMDNMRHWISELNITHPQQFTALSSKLEGCSLESELDTAVEGTGLAFIVYSEAIKNMPLPQLWSVLYFFMLLMLGVGSMLGNVTAITTPLRDSKFLTHHINKEVLNGLVCLLCLFLGLGFTTRSGNYWFAIFNDYACTFSLLLIVLIEIISVCYIYGLKRFEKDIEDMIGHRPSWYWKIVWAGVGPVIIIGLFVFYVSSYIMGGTHTYNAWDKDLGKSVPKEYPVSAQIVIVLLLLSSVCCMPLMALYAYCKKNEPKEGVASCPQSLLALTSEEVA</sequence>
<dbReference type="GO" id="GO:0005298">
    <property type="term" value="F:proline:sodium symporter activity"/>
    <property type="evidence" value="ECO:0007669"/>
    <property type="project" value="TreeGrafter"/>
</dbReference>
<proteinExistence type="predicted"/>
<comment type="subcellular location">
    <subcellularLocation>
        <location evidence="1">Membrane</location>
        <topology evidence="1">Multi-pass membrane protein</topology>
    </subcellularLocation>
</comment>
<dbReference type="GO" id="GO:0015193">
    <property type="term" value="F:L-proline transmembrane transporter activity"/>
    <property type="evidence" value="ECO:0007669"/>
    <property type="project" value="TreeGrafter"/>
</dbReference>
<dbReference type="PANTHER" id="PTHR11616:SF44">
    <property type="entry name" value="SODIUM- AND CHLORIDE-DEPENDENT TRANSPORTER XTRP3"/>
    <property type="match status" value="1"/>
</dbReference>
<feature type="transmembrane region" description="Helical" evidence="7">
    <location>
        <begin position="217"/>
        <end position="248"/>
    </location>
</feature>
<feature type="binding site" evidence="6">
    <location>
        <position position="45"/>
    </location>
    <ligand>
        <name>Na(+)</name>
        <dbReference type="ChEBI" id="CHEBI:29101"/>
        <label>1</label>
    </ligand>
</feature>
<feature type="transmembrane region" description="Helical" evidence="7">
    <location>
        <begin position="6"/>
        <end position="27"/>
    </location>
</feature>
<keyword evidence="6" id="KW-0915">Sodium</keyword>
<dbReference type="GO" id="GO:1904271">
    <property type="term" value="P:L-proline import across plasma membrane"/>
    <property type="evidence" value="ECO:0007669"/>
    <property type="project" value="TreeGrafter"/>
</dbReference>
<evidence type="ECO:0000313" key="9">
    <source>
        <dbReference type="Proteomes" id="UP000824540"/>
    </source>
</evidence>
<dbReference type="EMBL" id="JAFBMS010000001">
    <property type="protein sequence ID" value="KAG9355701.1"/>
    <property type="molecule type" value="Genomic_DNA"/>
</dbReference>
<feature type="transmembrane region" description="Helical" evidence="7">
    <location>
        <begin position="194"/>
        <end position="211"/>
    </location>
</feature>
<comment type="caution">
    <text evidence="8">The sequence shown here is derived from an EMBL/GenBank/DDBJ whole genome shotgun (WGS) entry which is preliminary data.</text>
</comment>
<protein>
    <submittedName>
        <fullName evidence="8">Uncharacterized protein</fullName>
    </submittedName>
</protein>
<evidence type="ECO:0000256" key="5">
    <source>
        <dbReference type="ARBA" id="ARBA00023136"/>
    </source>
</evidence>
<evidence type="ECO:0000256" key="2">
    <source>
        <dbReference type="ARBA" id="ARBA00022448"/>
    </source>
</evidence>
<keyword evidence="5 7" id="KW-0472">Membrane</keyword>
<accession>A0A8T2PWN0</accession>
<name>A0A8T2PWN0_9TELE</name>
<feature type="binding site" evidence="6">
    <location>
        <position position="13"/>
    </location>
    <ligand>
        <name>Na(+)</name>
        <dbReference type="ChEBI" id="CHEBI:29101"/>
        <label>1</label>
    </ligand>
</feature>
<feature type="binding site" evidence="6">
    <location>
        <position position="168"/>
    </location>
    <ligand>
        <name>Na(+)</name>
        <dbReference type="ChEBI" id="CHEBI:29101"/>
        <label>1</label>
    </ligand>
</feature>
<evidence type="ECO:0000256" key="6">
    <source>
        <dbReference type="PIRSR" id="PIRSR600175-1"/>
    </source>
</evidence>
<keyword evidence="4 7" id="KW-1133">Transmembrane helix</keyword>
<evidence type="ECO:0000256" key="7">
    <source>
        <dbReference type="SAM" id="Phobius"/>
    </source>
</evidence>
<evidence type="ECO:0000256" key="4">
    <source>
        <dbReference type="ARBA" id="ARBA00022989"/>
    </source>
</evidence>
<feature type="binding site" evidence="6">
    <location>
        <position position="164"/>
    </location>
    <ligand>
        <name>Na(+)</name>
        <dbReference type="ChEBI" id="CHEBI:29101"/>
        <label>1</label>
    </ligand>
</feature>
<dbReference type="AlphaFoldDB" id="A0A8T2PWN0"/>
<keyword evidence="3 7" id="KW-0812">Transmembrane</keyword>
<evidence type="ECO:0000313" key="8">
    <source>
        <dbReference type="EMBL" id="KAG9355701.1"/>
    </source>
</evidence>
<reference evidence="8" key="1">
    <citation type="thesis" date="2021" institute="BYU ScholarsArchive" country="Provo, UT, USA">
        <title>Applications of and Algorithms for Genome Assembly and Genomic Analyses with an Emphasis on Marine Teleosts.</title>
        <authorList>
            <person name="Pickett B.D."/>
        </authorList>
    </citation>
    <scope>NUCLEOTIDE SEQUENCE</scope>
    <source>
        <strain evidence="8">HI-2016</strain>
    </source>
</reference>
<feature type="transmembrane region" description="Helical" evidence="7">
    <location>
        <begin position="155"/>
        <end position="173"/>
    </location>
</feature>
<organism evidence="8 9">
    <name type="scientific">Albula glossodonta</name>
    <name type="common">roundjaw bonefish</name>
    <dbReference type="NCBI Taxonomy" id="121402"/>
    <lineage>
        <taxon>Eukaryota</taxon>
        <taxon>Metazoa</taxon>
        <taxon>Chordata</taxon>
        <taxon>Craniata</taxon>
        <taxon>Vertebrata</taxon>
        <taxon>Euteleostomi</taxon>
        <taxon>Actinopterygii</taxon>
        <taxon>Neopterygii</taxon>
        <taxon>Teleostei</taxon>
        <taxon>Albuliformes</taxon>
        <taxon>Albulidae</taxon>
        <taxon>Albula</taxon>
    </lineage>
</organism>
<dbReference type="OrthoDB" id="6581954at2759"/>
<keyword evidence="9" id="KW-1185">Reference proteome</keyword>
<keyword evidence="6" id="KW-0479">Metal-binding</keyword>
<dbReference type="SUPFAM" id="SSF161070">
    <property type="entry name" value="SNF-like"/>
    <property type="match status" value="1"/>
</dbReference>
<feature type="transmembrane region" description="Helical" evidence="7">
    <location>
        <begin position="313"/>
        <end position="340"/>
    </location>
</feature>
<dbReference type="PANTHER" id="PTHR11616">
    <property type="entry name" value="SODIUM/CHLORIDE DEPENDENT TRANSPORTER"/>
    <property type="match status" value="1"/>
</dbReference>
<dbReference type="PROSITE" id="PS50267">
    <property type="entry name" value="NA_NEUROTRAN_SYMP_3"/>
    <property type="match status" value="1"/>
</dbReference>
<dbReference type="InterPro" id="IPR000175">
    <property type="entry name" value="Na/ntran_symport"/>
</dbReference>
<feature type="transmembrane region" description="Helical" evidence="7">
    <location>
        <begin position="39"/>
        <end position="60"/>
    </location>
</feature>
<dbReference type="InterPro" id="IPR037272">
    <property type="entry name" value="SNS_sf"/>
</dbReference>
<dbReference type="Proteomes" id="UP000824540">
    <property type="component" value="Unassembled WGS sequence"/>
</dbReference>
<feature type="transmembrane region" description="Helical" evidence="7">
    <location>
        <begin position="269"/>
        <end position="293"/>
    </location>
</feature>